<dbReference type="OMA" id="DTIDWAV"/>
<dbReference type="KEGG" id="adl:AURDEDRAFT_153959"/>
<dbReference type="Pfam" id="PF26410">
    <property type="entry name" value="GH5_mannosidase"/>
    <property type="match status" value="1"/>
</dbReference>
<dbReference type="InterPro" id="IPR045053">
    <property type="entry name" value="MAN-like"/>
</dbReference>
<evidence type="ECO:0000256" key="1">
    <source>
        <dbReference type="ARBA" id="ARBA00001678"/>
    </source>
</evidence>
<dbReference type="InterPro" id="IPR017853">
    <property type="entry name" value="GH"/>
</dbReference>
<gene>
    <name evidence="11" type="ORF">AURDEDRAFT_153959</name>
</gene>
<dbReference type="InParanoid" id="J0DBV6"/>
<dbReference type="AlphaFoldDB" id="J0DBV6"/>
<dbReference type="EMBL" id="JH687817">
    <property type="protein sequence ID" value="EJD39083.1"/>
    <property type="molecule type" value="Genomic_DNA"/>
</dbReference>
<evidence type="ECO:0000256" key="3">
    <source>
        <dbReference type="ARBA" id="ARBA00005641"/>
    </source>
</evidence>
<comment type="subcellular location">
    <subcellularLocation>
        <location evidence="2">Secreted</location>
    </subcellularLocation>
</comment>
<evidence type="ECO:0000256" key="7">
    <source>
        <dbReference type="ARBA" id="ARBA00022801"/>
    </source>
</evidence>
<keyword evidence="5" id="KW-0964">Secreted</keyword>
<evidence type="ECO:0000256" key="2">
    <source>
        <dbReference type="ARBA" id="ARBA00004613"/>
    </source>
</evidence>
<dbReference type="OrthoDB" id="406631at2759"/>
<feature type="domain" description="Glycoside hydrolase family 5" evidence="10">
    <location>
        <begin position="69"/>
        <end position="308"/>
    </location>
</feature>
<dbReference type="eggNOG" id="ENOG502QSGK">
    <property type="taxonomic scope" value="Eukaryota"/>
</dbReference>
<keyword evidence="8" id="KW-0326">Glycosidase</keyword>
<evidence type="ECO:0000313" key="11">
    <source>
        <dbReference type="EMBL" id="EJD39083.1"/>
    </source>
</evidence>
<evidence type="ECO:0000256" key="5">
    <source>
        <dbReference type="ARBA" id="ARBA00022525"/>
    </source>
</evidence>
<dbReference type="GO" id="GO:0016985">
    <property type="term" value="F:mannan endo-1,4-beta-mannosidase activity"/>
    <property type="evidence" value="ECO:0007669"/>
    <property type="project" value="UniProtKB-EC"/>
</dbReference>
<dbReference type="EC" id="3.2.1.78" evidence="4"/>
<dbReference type="GO" id="GO:0005576">
    <property type="term" value="C:extracellular region"/>
    <property type="evidence" value="ECO:0007669"/>
    <property type="project" value="UniProtKB-SubCell"/>
</dbReference>
<evidence type="ECO:0000256" key="8">
    <source>
        <dbReference type="ARBA" id="ARBA00023295"/>
    </source>
</evidence>
<keyword evidence="6 9" id="KW-0732">Signal</keyword>
<comment type="catalytic activity">
    <reaction evidence="1">
        <text>Random hydrolysis of (1-&gt;4)-beta-D-mannosidic linkages in mannans, galactomannans and glucomannans.</text>
        <dbReference type="EC" id="3.2.1.78"/>
    </reaction>
</comment>
<accession>J0DBV6</accession>
<evidence type="ECO:0000256" key="6">
    <source>
        <dbReference type="ARBA" id="ARBA00022729"/>
    </source>
</evidence>
<evidence type="ECO:0000256" key="9">
    <source>
        <dbReference type="SAM" id="SignalP"/>
    </source>
</evidence>
<dbReference type="PANTHER" id="PTHR31451:SF39">
    <property type="entry name" value="MANNAN ENDO-1,4-BETA-MANNOSIDASE 1"/>
    <property type="match status" value="1"/>
</dbReference>
<keyword evidence="12" id="KW-1185">Reference proteome</keyword>
<dbReference type="InterPro" id="IPR001547">
    <property type="entry name" value="Glyco_hydro_5"/>
</dbReference>
<evidence type="ECO:0000259" key="10">
    <source>
        <dbReference type="Pfam" id="PF26410"/>
    </source>
</evidence>
<protein>
    <recommendedName>
        <fullName evidence="4">mannan endo-1,4-beta-mannosidase</fullName>
        <ecNumber evidence="4">3.2.1.78</ecNumber>
    </recommendedName>
</protein>
<organism evidence="11 12">
    <name type="scientific">Auricularia subglabra (strain TFB-10046 / SS5)</name>
    <name type="common">White-rot fungus</name>
    <name type="synonym">Auricularia delicata (strain TFB10046)</name>
    <dbReference type="NCBI Taxonomy" id="717982"/>
    <lineage>
        <taxon>Eukaryota</taxon>
        <taxon>Fungi</taxon>
        <taxon>Dikarya</taxon>
        <taxon>Basidiomycota</taxon>
        <taxon>Agaricomycotina</taxon>
        <taxon>Agaricomycetes</taxon>
        <taxon>Auriculariales</taxon>
        <taxon>Auriculariaceae</taxon>
        <taxon>Auricularia</taxon>
    </lineage>
</organism>
<dbReference type="SUPFAM" id="SSF51445">
    <property type="entry name" value="(Trans)glycosidases"/>
    <property type="match status" value="1"/>
</dbReference>
<feature type="chain" id="PRO_5003732636" description="mannan endo-1,4-beta-mannosidase" evidence="9">
    <location>
        <begin position="22"/>
        <end position="458"/>
    </location>
</feature>
<evidence type="ECO:0000256" key="4">
    <source>
        <dbReference type="ARBA" id="ARBA00012706"/>
    </source>
</evidence>
<feature type="signal peptide" evidence="9">
    <location>
        <begin position="1"/>
        <end position="21"/>
    </location>
</feature>
<proteinExistence type="inferred from homology"/>
<comment type="similarity">
    <text evidence="3">Belongs to the glycosyl hydrolase 5 (cellulase A) family.</text>
</comment>
<dbReference type="Proteomes" id="UP000006514">
    <property type="component" value="Unassembled WGS sequence"/>
</dbReference>
<evidence type="ECO:0000313" key="12">
    <source>
        <dbReference type="Proteomes" id="UP000006514"/>
    </source>
</evidence>
<name>J0DBV6_AURST</name>
<keyword evidence="7 11" id="KW-0378">Hydrolase</keyword>
<reference evidence="12" key="1">
    <citation type="journal article" date="2012" name="Science">
        <title>The Paleozoic origin of enzymatic lignin decomposition reconstructed from 31 fungal genomes.</title>
        <authorList>
            <person name="Floudas D."/>
            <person name="Binder M."/>
            <person name="Riley R."/>
            <person name="Barry K."/>
            <person name="Blanchette R.A."/>
            <person name="Henrissat B."/>
            <person name="Martinez A.T."/>
            <person name="Otillar R."/>
            <person name="Spatafora J.W."/>
            <person name="Yadav J.S."/>
            <person name="Aerts A."/>
            <person name="Benoit I."/>
            <person name="Boyd A."/>
            <person name="Carlson A."/>
            <person name="Copeland A."/>
            <person name="Coutinho P.M."/>
            <person name="de Vries R.P."/>
            <person name="Ferreira P."/>
            <person name="Findley K."/>
            <person name="Foster B."/>
            <person name="Gaskell J."/>
            <person name="Glotzer D."/>
            <person name="Gorecki P."/>
            <person name="Heitman J."/>
            <person name="Hesse C."/>
            <person name="Hori C."/>
            <person name="Igarashi K."/>
            <person name="Jurgens J.A."/>
            <person name="Kallen N."/>
            <person name="Kersten P."/>
            <person name="Kohler A."/>
            <person name="Kuees U."/>
            <person name="Kumar T.K.A."/>
            <person name="Kuo A."/>
            <person name="LaButti K."/>
            <person name="Larrondo L.F."/>
            <person name="Lindquist E."/>
            <person name="Ling A."/>
            <person name="Lombard V."/>
            <person name="Lucas S."/>
            <person name="Lundell T."/>
            <person name="Martin R."/>
            <person name="McLaughlin D.J."/>
            <person name="Morgenstern I."/>
            <person name="Morin E."/>
            <person name="Murat C."/>
            <person name="Nagy L.G."/>
            <person name="Nolan M."/>
            <person name="Ohm R.A."/>
            <person name="Patyshakuliyeva A."/>
            <person name="Rokas A."/>
            <person name="Ruiz-Duenas F.J."/>
            <person name="Sabat G."/>
            <person name="Salamov A."/>
            <person name="Samejima M."/>
            <person name="Schmutz J."/>
            <person name="Slot J.C."/>
            <person name="St John F."/>
            <person name="Stenlid J."/>
            <person name="Sun H."/>
            <person name="Sun S."/>
            <person name="Syed K."/>
            <person name="Tsang A."/>
            <person name="Wiebenga A."/>
            <person name="Young D."/>
            <person name="Pisabarro A."/>
            <person name="Eastwood D.C."/>
            <person name="Martin F."/>
            <person name="Cullen D."/>
            <person name="Grigoriev I.V."/>
            <person name="Hibbett D.S."/>
        </authorList>
    </citation>
    <scope>NUCLEOTIDE SEQUENCE [LARGE SCALE GENOMIC DNA]</scope>
    <source>
        <strain evidence="12">TFB10046</strain>
    </source>
</reference>
<dbReference type="Gene3D" id="3.20.20.80">
    <property type="entry name" value="Glycosidases"/>
    <property type="match status" value="1"/>
</dbReference>
<sequence>MLVLPPVAAVLALSLSALGLASNPIPLDAFPRAVPRGVFAERSTSKCTVNETYPTPSLPSLYDLLKRDAFVTRKGSELFLLNKPFRVVGPNIYWLGLDENVGIAYPSKSRVLDAMAAVSAMRSTVIRAHTLGVSVGNPLSVEPALDVWNEDAYESIDFAVLAARVYGLKLMIPLTDNSVVDFWLAHVALTSFVLHSYHGGKYQFIQWHGHTFSGTGANITPEDVGAYFFNTTAIVNSFKRFINHHLNHVNRYTGIALKDDPTIIGWETGNELSAMRFGDGPAPPNWTRDIARLIKRLAPKHLVFDGTYPLNTTKFHDGLAQAEAVDRVYVVGEFDWRGTSGTDMETFFRDLEARRGATGTLFWSLFGHSDDCCSYVEHDDGLSFYYDRDDFYRTQGDILTAHAERLNRGRVTPEILPQVACPSRGAGGAVEQLLERFLPLTGNRGAAAAALKSAMSTV</sequence>
<dbReference type="PANTHER" id="PTHR31451">
    <property type="match status" value="1"/>
</dbReference>